<dbReference type="EMBL" id="LSSK01001119">
    <property type="protein sequence ID" value="OMH80668.1"/>
    <property type="molecule type" value="Genomic_DNA"/>
</dbReference>
<keyword evidence="2" id="KW-1185">Reference proteome</keyword>
<reference evidence="2" key="1">
    <citation type="submission" date="2017-01" db="EMBL/GenBank/DDBJ databases">
        <authorList>
            <person name="Wang Y."/>
            <person name="White M."/>
            <person name="Kvist S."/>
            <person name="Moncalvo J.-M."/>
        </authorList>
    </citation>
    <scope>NUCLEOTIDE SEQUENCE [LARGE SCALE GENOMIC DNA]</scope>
    <source>
        <strain evidence="2">COL-18-3</strain>
    </source>
</reference>
<evidence type="ECO:0000313" key="2">
    <source>
        <dbReference type="Proteomes" id="UP000188320"/>
    </source>
</evidence>
<evidence type="ECO:0000313" key="1">
    <source>
        <dbReference type="EMBL" id="OMH80668.1"/>
    </source>
</evidence>
<proteinExistence type="predicted"/>
<comment type="caution">
    <text evidence="1">The sequence shown here is derived from an EMBL/GenBank/DDBJ whole genome shotgun (WGS) entry which is preliminary data.</text>
</comment>
<dbReference type="Proteomes" id="UP000188320">
    <property type="component" value="Unassembled WGS sequence"/>
</dbReference>
<feature type="non-terminal residue" evidence="1">
    <location>
        <position position="8"/>
    </location>
</feature>
<protein>
    <submittedName>
        <fullName evidence="1">Uncharacterized protein</fullName>
    </submittedName>
</protein>
<accession>A0A1R1PIA0</accession>
<sequence>MSITVHTF</sequence>
<name>A0A1R1PIA0_ZANCU</name>
<gene>
    <name evidence="1" type="ORF">AX774_g5890</name>
</gene>
<organism evidence="1 2">
    <name type="scientific">Zancudomyces culisetae</name>
    <name type="common">Gut fungus</name>
    <name type="synonym">Smittium culisetae</name>
    <dbReference type="NCBI Taxonomy" id="1213189"/>
    <lineage>
        <taxon>Eukaryota</taxon>
        <taxon>Fungi</taxon>
        <taxon>Fungi incertae sedis</taxon>
        <taxon>Zoopagomycota</taxon>
        <taxon>Kickxellomycotina</taxon>
        <taxon>Harpellomycetes</taxon>
        <taxon>Harpellales</taxon>
        <taxon>Legeriomycetaceae</taxon>
        <taxon>Zancudomyces</taxon>
    </lineage>
</organism>